<evidence type="ECO:0000313" key="1">
    <source>
        <dbReference type="EMBL" id="SVD37669.1"/>
    </source>
</evidence>
<gene>
    <name evidence="1" type="ORF">METZ01_LOCUS390523</name>
</gene>
<dbReference type="EMBL" id="UINC01146753">
    <property type="protein sequence ID" value="SVD37669.1"/>
    <property type="molecule type" value="Genomic_DNA"/>
</dbReference>
<proteinExistence type="predicted"/>
<protein>
    <submittedName>
        <fullName evidence="1">Uncharacterized protein</fullName>
    </submittedName>
</protein>
<dbReference type="AlphaFoldDB" id="A0A382UTS8"/>
<reference evidence="1" key="1">
    <citation type="submission" date="2018-05" db="EMBL/GenBank/DDBJ databases">
        <authorList>
            <person name="Lanie J.A."/>
            <person name="Ng W.-L."/>
            <person name="Kazmierczak K.M."/>
            <person name="Andrzejewski T.M."/>
            <person name="Davidsen T.M."/>
            <person name="Wayne K.J."/>
            <person name="Tettelin H."/>
            <person name="Glass J.I."/>
            <person name="Rusch D."/>
            <person name="Podicherti R."/>
            <person name="Tsui H.-C.T."/>
            <person name="Winkler M.E."/>
        </authorList>
    </citation>
    <scope>NUCLEOTIDE SEQUENCE</scope>
</reference>
<name>A0A382UTS8_9ZZZZ</name>
<accession>A0A382UTS8</accession>
<feature type="non-terminal residue" evidence="1">
    <location>
        <position position="1"/>
    </location>
</feature>
<organism evidence="1">
    <name type="scientific">marine metagenome</name>
    <dbReference type="NCBI Taxonomy" id="408172"/>
    <lineage>
        <taxon>unclassified sequences</taxon>
        <taxon>metagenomes</taxon>
        <taxon>ecological metagenomes</taxon>
    </lineage>
</organism>
<sequence>YWSLRIGENTRALGVEVDEKGLLWCWIGSHAEYDSFCESLGT</sequence>